<proteinExistence type="predicted"/>
<gene>
    <name evidence="3" type="ORF">AQUCO_00700572v1</name>
</gene>
<organism evidence="3 4">
    <name type="scientific">Aquilegia coerulea</name>
    <name type="common">Rocky mountain columbine</name>
    <dbReference type="NCBI Taxonomy" id="218851"/>
    <lineage>
        <taxon>Eukaryota</taxon>
        <taxon>Viridiplantae</taxon>
        <taxon>Streptophyta</taxon>
        <taxon>Embryophyta</taxon>
        <taxon>Tracheophyta</taxon>
        <taxon>Spermatophyta</taxon>
        <taxon>Magnoliopsida</taxon>
        <taxon>Ranunculales</taxon>
        <taxon>Ranunculaceae</taxon>
        <taxon>Thalictroideae</taxon>
        <taxon>Aquilegia</taxon>
    </lineage>
</organism>
<evidence type="ECO:0000313" key="3">
    <source>
        <dbReference type="EMBL" id="PIA56326.1"/>
    </source>
</evidence>
<keyword evidence="4" id="KW-1185">Reference proteome</keyword>
<dbReference type="PANTHER" id="PTHR42851">
    <property type="entry name" value="ALDOLASE-RELATED"/>
    <property type="match status" value="1"/>
</dbReference>
<dbReference type="EMBL" id="KZ305024">
    <property type="protein sequence ID" value="PIA56328.1"/>
    <property type="molecule type" value="Genomic_DNA"/>
</dbReference>
<feature type="region of interest" description="Disordered" evidence="1">
    <location>
        <begin position="115"/>
        <end position="155"/>
    </location>
</feature>
<dbReference type="EMBL" id="KZ305024">
    <property type="protein sequence ID" value="PIA56327.1"/>
    <property type="molecule type" value="Genomic_DNA"/>
</dbReference>
<dbReference type="Gene3D" id="2.30.30.140">
    <property type="match status" value="1"/>
</dbReference>
<protein>
    <recommendedName>
        <fullName evidence="2">PWWP domain-containing protein</fullName>
    </recommendedName>
</protein>
<dbReference type="InterPro" id="IPR000313">
    <property type="entry name" value="PWWP_dom"/>
</dbReference>
<evidence type="ECO:0000256" key="1">
    <source>
        <dbReference type="SAM" id="MobiDB-lite"/>
    </source>
</evidence>
<sequence length="189" mass="21390">MKSKRLEATRNHCNKFAEEVSHEVKSRGELMTGDAVWVRIRGSLWWPAQIVDENMVSRSSKPKKKLLDQVLVRLYGTYAYLYRDPLTDRAEFNKILKENNGSCLETFKKALEQDLSHRKPSTLKRSGCEPTENGGLETPNNKKSKHEASNVTPLKVSPELSARRIRVMQDLGLVAPPGSPFQKNVVSVV</sequence>
<dbReference type="Proteomes" id="UP000230069">
    <property type="component" value="Unassembled WGS sequence"/>
</dbReference>
<dbReference type="PROSITE" id="PS50812">
    <property type="entry name" value="PWWP"/>
    <property type="match status" value="1"/>
</dbReference>
<reference evidence="3 4" key="1">
    <citation type="submission" date="2017-09" db="EMBL/GenBank/DDBJ databases">
        <title>WGS assembly of Aquilegia coerulea Goldsmith.</title>
        <authorList>
            <person name="Hodges S."/>
            <person name="Kramer E."/>
            <person name="Nordborg M."/>
            <person name="Tomkins J."/>
            <person name="Borevitz J."/>
            <person name="Derieg N."/>
            <person name="Yan J."/>
            <person name="Mihaltcheva S."/>
            <person name="Hayes R.D."/>
            <person name="Rokhsar D."/>
        </authorList>
    </citation>
    <scope>NUCLEOTIDE SEQUENCE [LARGE SCALE GENOMIC DNA]</scope>
    <source>
        <strain evidence="4">cv. Goldsmith</strain>
    </source>
</reference>
<dbReference type="Pfam" id="PF00855">
    <property type="entry name" value="PWWP"/>
    <property type="match status" value="1"/>
</dbReference>
<dbReference type="AlphaFoldDB" id="A0A2G5EKP2"/>
<accession>A0A2G5EKP2</accession>
<evidence type="ECO:0000259" key="2">
    <source>
        <dbReference type="PROSITE" id="PS50812"/>
    </source>
</evidence>
<evidence type="ECO:0000313" key="4">
    <source>
        <dbReference type="Proteomes" id="UP000230069"/>
    </source>
</evidence>
<dbReference type="OrthoDB" id="641149at2759"/>
<dbReference type="CDD" id="cd05162">
    <property type="entry name" value="PWWP"/>
    <property type="match status" value="1"/>
</dbReference>
<dbReference type="SUPFAM" id="SSF63748">
    <property type="entry name" value="Tudor/PWWP/MBT"/>
    <property type="match status" value="1"/>
</dbReference>
<dbReference type="PANTHER" id="PTHR42851:SF13">
    <property type="entry name" value="OS08G0477800 PROTEIN"/>
    <property type="match status" value="1"/>
</dbReference>
<dbReference type="STRING" id="218851.A0A2G5EKP2"/>
<feature type="domain" description="PWWP" evidence="2">
    <location>
        <begin position="32"/>
        <end position="90"/>
    </location>
</feature>
<dbReference type="EMBL" id="KZ305024">
    <property type="protein sequence ID" value="PIA56326.1"/>
    <property type="molecule type" value="Genomic_DNA"/>
</dbReference>
<name>A0A2G5EKP2_AQUCA</name>
<dbReference type="InterPro" id="IPR053063">
    <property type="entry name" value="PWWP_domain_containing_PDP"/>
</dbReference>